<evidence type="ECO:0000313" key="3">
    <source>
        <dbReference type="Proteomes" id="UP000471640"/>
    </source>
</evidence>
<proteinExistence type="predicted"/>
<organism evidence="2 3">
    <name type="scientific">Thiorhodococcus mannitoliphagus</name>
    <dbReference type="NCBI Taxonomy" id="329406"/>
    <lineage>
        <taxon>Bacteria</taxon>
        <taxon>Pseudomonadati</taxon>
        <taxon>Pseudomonadota</taxon>
        <taxon>Gammaproteobacteria</taxon>
        <taxon>Chromatiales</taxon>
        <taxon>Chromatiaceae</taxon>
        <taxon>Thiorhodococcus</taxon>
    </lineage>
</organism>
<dbReference type="RefSeq" id="WP_206171793.1">
    <property type="nucleotide sequence ID" value="NZ_JAAIJR010000096.1"/>
</dbReference>
<feature type="binding site" evidence="1">
    <location>
        <position position="51"/>
    </location>
    <ligand>
        <name>Mg(2+)</name>
        <dbReference type="ChEBI" id="CHEBI:18420"/>
        <label>1</label>
    </ligand>
</feature>
<dbReference type="InterPro" id="IPR005502">
    <property type="entry name" value="Ribosyl_crysJ1"/>
</dbReference>
<dbReference type="SUPFAM" id="SSF101478">
    <property type="entry name" value="ADP-ribosylglycohydrolase"/>
    <property type="match status" value="1"/>
</dbReference>
<dbReference type="GO" id="GO:0016787">
    <property type="term" value="F:hydrolase activity"/>
    <property type="evidence" value="ECO:0007669"/>
    <property type="project" value="UniProtKB-KW"/>
</dbReference>
<keyword evidence="1" id="KW-0479">Metal-binding</keyword>
<keyword evidence="3" id="KW-1185">Reference proteome</keyword>
<feature type="binding site" evidence="1">
    <location>
        <position position="54"/>
    </location>
    <ligand>
        <name>Mg(2+)</name>
        <dbReference type="ChEBI" id="CHEBI:18420"/>
        <label>1</label>
    </ligand>
</feature>
<comment type="caution">
    <text evidence="2">The sequence shown here is derived from an EMBL/GenBank/DDBJ whole genome shotgun (WGS) entry which is preliminary data.</text>
</comment>
<evidence type="ECO:0000256" key="1">
    <source>
        <dbReference type="PIRSR" id="PIRSR605502-1"/>
    </source>
</evidence>
<reference evidence="3" key="1">
    <citation type="journal article" date="2020" name="Microbiol. Resour. Announc.">
        <title>Draft Genome Sequences of Thiorhodococcus mannitoliphagus and Thiorhodococcus minor, Purple Sulfur Photosynthetic Bacteria in the Gammaproteobacterial Family Chromatiaceae.</title>
        <authorList>
            <person name="Aviles F.A."/>
            <person name="Meyer T.E."/>
            <person name="Kyndt J.A."/>
        </authorList>
    </citation>
    <scope>NUCLEOTIDE SEQUENCE [LARGE SCALE GENOMIC DNA]</scope>
    <source>
        <strain evidence="3">DSM 18266</strain>
    </source>
</reference>
<dbReference type="Gene3D" id="1.10.4080.10">
    <property type="entry name" value="ADP-ribosylation/Crystallin J1"/>
    <property type="match status" value="1"/>
</dbReference>
<reference evidence="2 3" key="2">
    <citation type="submission" date="2020-02" db="EMBL/GenBank/DDBJ databases">
        <title>Genome sequences of Thiorhodococcus mannitoliphagus and Thiorhodococcus minor, purple sulfur photosynthetic bacteria in the gammaproteobacterial family, Chromatiaceae.</title>
        <authorList>
            <person name="Aviles F.A."/>
            <person name="Meyer T.E."/>
            <person name="Kyndt J.A."/>
        </authorList>
    </citation>
    <scope>NUCLEOTIDE SEQUENCE [LARGE SCALE GENOMIC DNA]</scope>
    <source>
        <strain evidence="2 3">DSM 18266</strain>
    </source>
</reference>
<evidence type="ECO:0000313" key="2">
    <source>
        <dbReference type="EMBL" id="NEX22370.1"/>
    </source>
</evidence>
<keyword evidence="1" id="KW-0460">Magnesium</keyword>
<gene>
    <name evidence="2" type="ORF">G3480_19010</name>
</gene>
<dbReference type="EMBL" id="JAAIJR010000096">
    <property type="protein sequence ID" value="NEX22370.1"/>
    <property type="molecule type" value="Genomic_DNA"/>
</dbReference>
<dbReference type="InterPro" id="IPR050792">
    <property type="entry name" value="ADP-ribosylglycohydrolase"/>
</dbReference>
<dbReference type="GO" id="GO:0046872">
    <property type="term" value="F:metal ion binding"/>
    <property type="evidence" value="ECO:0007669"/>
    <property type="project" value="UniProtKB-KW"/>
</dbReference>
<dbReference type="InterPro" id="IPR036705">
    <property type="entry name" value="Ribosyl_crysJ1_sf"/>
</dbReference>
<protein>
    <submittedName>
        <fullName evidence="2">ADP-ribosylglycohydrolase family protein</fullName>
    </submittedName>
</protein>
<dbReference type="Proteomes" id="UP000471640">
    <property type="component" value="Unassembled WGS sequence"/>
</dbReference>
<feature type="binding site" evidence="1">
    <location>
        <position position="53"/>
    </location>
    <ligand>
        <name>Mg(2+)</name>
        <dbReference type="ChEBI" id="CHEBI:18420"/>
        <label>1</label>
    </ligand>
</feature>
<dbReference type="AlphaFoldDB" id="A0A6P1DY15"/>
<feature type="non-terminal residue" evidence="2">
    <location>
        <position position="1"/>
    </location>
</feature>
<dbReference type="PANTHER" id="PTHR16222:SF12">
    <property type="entry name" value="ADP-RIBOSYLGLYCOHYDROLASE-RELATED"/>
    <property type="match status" value="1"/>
</dbReference>
<dbReference type="PANTHER" id="PTHR16222">
    <property type="entry name" value="ADP-RIBOSYLGLYCOHYDROLASE"/>
    <property type="match status" value="1"/>
</dbReference>
<keyword evidence="2" id="KW-0378">Hydrolase</keyword>
<dbReference type="Pfam" id="PF03747">
    <property type="entry name" value="ADP_ribosyl_GH"/>
    <property type="match status" value="1"/>
</dbReference>
<name>A0A6P1DY15_9GAMM</name>
<sequence length="102" mass="11067">AIAAGRFKERQPPAIRGTGYVVHALEAPLWTFATTETFRDGALRAVNLGEDVDTTGAIYGQLAGAYYGGEAIPANWRACHARAEEIDAMADRFRALSDRLID</sequence>
<accession>A0A6P1DY15</accession>
<comment type="cofactor">
    <cofactor evidence="1">
        <name>Mg(2+)</name>
        <dbReference type="ChEBI" id="CHEBI:18420"/>
    </cofactor>
    <text evidence="1">Binds 2 magnesium ions per subunit.</text>
</comment>